<protein>
    <submittedName>
        <fullName evidence="1">Uncharacterized protein</fullName>
    </submittedName>
</protein>
<dbReference type="InterPro" id="IPR010982">
    <property type="entry name" value="Lambda_DNA-bd_dom_sf"/>
</dbReference>
<sequence>MFFKRNRIFRIIKKIDVSKQAVSSWSKRGVIPENRVEELVEILGVPAEILSREIDKNKIEEEIHRFIKNV</sequence>
<keyword evidence="2" id="KW-1185">Reference proteome</keyword>
<dbReference type="RefSeq" id="WP_186835564.1">
    <property type="nucleotide sequence ID" value="NZ_JACOOQ010000023.1"/>
</dbReference>
<dbReference type="Gene3D" id="1.10.260.40">
    <property type="entry name" value="lambda repressor-like DNA-binding domains"/>
    <property type="match status" value="1"/>
</dbReference>
<dbReference type="Proteomes" id="UP000662088">
    <property type="component" value="Unassembled WGS sequence"/>
</dbReference>
<comment type="caution">
    <text evidence="1">The sequence shown here is derived from an EMBL/GenBank/DDBJ whole genome shotgun (WGS) entry which is preliminary data.</text>
</comment>
<name>A0A8I0A7N3_9CLOT</name>
<organism evidence="1 2">
    <name type="scientific">Clostridium lentum</name>
    <dbReference type="NCBI Taxonomy" id="2763037"/>
    <lineage>
        <taxon>Bacteria</taxon>
        <taxon>Bacillati</taxon>
        <taxon>Bacillota</taxon>
        <taxon>Clostridia</taxon>
        <taxon>Eubacteriales</taxon>
        <taxon>Clostridiaceae</taxon>
        <taxon>Clostridium</taxon>
    </lineage>
</organism>
<reference evidence="1" key="1">
    <citation type="submission" date="2020-08" db="EMBL/GenBank/DDBJ databases">
        <title>Genome public.</title>
        <authorList>
            <person name="Liu C."/>
            <person name="Sun Q."/>
        </authorList>
    </citation>
    <scope>NUCLEOTIDE SEQUENCE</scope>
    <source>
        <strain evidence="1">NSJ-42</strain>
    </source>
</reference>
<evidence type="ECO:0000313" key="1">
    <source>
        <dbReference type="EMBL" id="MBC5641084.1"/>
    </source>
</evidence>
<dbReference type="AlphaFoldDB" id="A0A8I0A7N3"/>
<dbReference type="GO" id="GO:0003677">
    <property type="term" value="F:DNA binding"/>
    <property type="evidence" value="ECO:0007669"/>
    <property type="project" value="InterPro"/>
</dbReference>
<evidence type="ECO:0000313" key="2">
    <source>
        <dbReference type="Proteomes" id="UP000662088"/>
    </source>
</evidence>
<proteinExistence type="predicted"/>
<gene>
    <name evidence="1" type="ORF">H8R92_11810</name>
</gene>
<dbReference type="EMBL" id="JACOOQ010000023">
    <property type="protein sequence ID" value="MBC5641084.1"/>
    <property type="molecule type" value="Genomic_DNA"/>
</dbReference>
<accession>A0A8I0A7N3</accession>